<dbReference type="Proteomes" id="UP000762703">
    <property type="component" value="Unassembled WGS sequence"/>
</dbReference>
<keyword evidence="1" id="KW-0175">Coiled coil</keyword>
<proteinExistence type="predicted"/>
<comment type="caution">
    <text evidence="2">The sequence shown here is derived from an EMBL/GenBank/DDBJ whole genome shotgun (WGS) entry which is preliminary data.</text>
</comment>
<accession>A0A8T3VAQ2</accession>
<name>A0A8T3VAQ2_9EURY</name>
<feature type="coiled-coil region" evidence="1">
    <location>
        <begin position="233"/>
        <end position="271"/>
    </location>
</feature>
<evidence type="ECO:0000313" key="2">
    <source>
        <dbReference type="EMBL" id="MBE6504182.1"/>
    </source>
</evidence>
<reference evidence="2" key="1">
    <citation type="submission" date="2019-04" db="EMBL/GenBank/DDBJ databases">
        <title>Evolution of Biomass-Degrading Anaerobic Consortia Revealed by Metagenomics.</title>
        <authorList>
            <person name="Peng X."/>
        </authorList>
    </citation>
    <scope>NUCLEOTIDE SEQUENCE</scope>
    <source>
        <strain evidence="2">SIG12</strain>
    </source>
</reference>
<protein>
    <submittedName>
        <fullName evidence="2">Uncharacterized protein</fullName>
    </submittedName>
</protein>
<evidence type="ECO:0000256" key="1">
    <source>
        <dbReference type="SAM" id="Coils"/>
    </source>
</evidence>
<organism evidence="2 3">
    <name type="scientific">Methanobrevibacter millerae</name>
    <dbReference type="NCBI Taxonomy" id="230361"/>
    <lineage>
        <taxon>Archaea</taxon>
        <taxon>Methanobacteriati</taxon>
        <taxon>Methanobacteriota</taxon>
        <taxon>Methanomada group</taxon>
        <taxon>Methanobacteria</taxon>
        <taxon>Methanobacteriales</taxon>
        <taxon>Methanobacteriaceae</taxon>
        <taxon>Methanobrevibacter</taxon>
    </lineage>
</organism>
<dbReference type="RefSeq" id="WP_303735821.1">
    <property type="nucleotide sequence ID" value="NZ_SUTE01000002.1"/>
</dbReference>
<sequence>MIKIRVIPLSNSVKNQYDTIFKVASHSFTNALIQITDLPCDEYELVSSEIFSPGKDVKLMDILLKGPNGYINIEFHKQPLSKPILDRDFEYVVNCYLFYGETIDQKIVVIDDDRKSVEKIEITPNLHYFGDYYYVSDIDGQEVLNIIKNKIKLNQHLSEYELYIFSILPLTKHNCNDKELIRQLCNLTSKLNISDEYKEAISLIQIVLVELFISDYDEKQHLYKVIRMSSTFIENYENELKNQIKREKERADNAELCNNDLEILIKELAQDRDINDANLSKTSFNRLMTILSKI</sequence>
<dbReference type="EMBL" id="SUTE01000002">
    <property type="protein sequence ID" value="MBE6504182.1"/>
    <property type="molecule type" value="Genomic_DNA"/>
</dbReference>
<dbReference type="AlphaFoldDB" id="A0A8T3VAQ2"/>
<evidence type="ECO:0000313" key="3">
    <source>
        <dbReference type="Proteomes" id="UP000762703"/>
    </source>
</evidence>
<gene>
    <name evidence="2" type="ORF">E7Z73_00360</name>
</gene>